<keyword evidence="3" id="KW-1185">Reference proteome</keyword>
<feature type="non-terminal residue" evidence="2">
    <location>
        <position position="254"/>
    </location>
</feature>
<protein>
    <recommendedName>
        <fullName evidence="4">Secreted protein</fullName>
    </recommendedName>
</protein>
<evidence type="ECO:0000313" key="3">
    <source>
        <dbReference type="Proteomes" id="UP001243989"/>
    </source>
</evidence>
<dbReference type="RefSeq" id="XP_060448558.1">
    <property type="nucleotide sequence ID" value="XM_060589966.1"/>
</dbReference>
<keyword evidence="1" id="KW-0732">Signal</keyword>
<reference evidence="2" key="1">
    <citation type="submission" date="2021-06" db="EMBL/GenBank/DDBJ databases">
        <title>Comparative genomics, transcriptomics and evolutionary studies reveal genomic signatures of adaptation to plant cell wall in hemibiotrophic fungi.</title>
        <authorList>
            <consortium name="DOE Joint Genome Institute"/>
            <person name="Baroncelli R."/>
            <person name="Diaz J.F."/>
            <person name="Benocci T."/>
            <person name="Peng M."/>
            <person name="Battaglia E."/>
            <person name="Haridas S."/>
            <person name="Andreopoulos W."/>
            <person name="Labutti K."/>
            <person name="Pangilinan J."/>
            <person name="Floch G.L."/>
            <person name="Makela M.R."/>
            <person name="Henrissat B."/>
            <person name="Grigoriev I.V."/>
            <person name="Crouch J.A."/>
            <person name="De Vries R.P."/>
            <person name="Sukno S.A."/>
            <person name="Thon M.R."/>
        </authorList>
    </citation>
    <scope>NUCLEOTIDE SEQUENCE</scope>
    <source>
        <strain evidence="2">CBS 102054</strain>
    </source>
</reference>
<dbReference type="Proteomes" id="UP001243989">
    <property type="component" value="Unassembled WGS sequence"/>
</dbReference>
<dbReference type="EMBL" id="JAHMHQ010000005">
    <property type="protein sequence ID" value="KAK1639951.1"/>
    <property type="molecule type" value="Genomic_DNA"/>
</dbReference>
<accession>A0AAI9ZY05</accession>
<proteinExistence type="predicted"/>
<sequence>MPGTVKACSSSMVIVRLWFACMLAQSTTPPERFSSADRCTFPARLFDVHSDQVTAVAWSIGPLFHAVGTPSHQKVCHIFPLRFDLQKIIIRRNSCEIERPRGRRTPFAVTMPFVVISRRGQEMDSLDRPAQSSALTPYFGRGMSLFDQSVSSASCRFYVEDREFLRTPGTPLPDSIQRVDIQRPRVECPMLVPTRAGACPYGQRRRNPFVMADLQSRTMASASDRSNLIFIGKRPGVIPGFAALSISRQLPFKM</sequence>
<evidence type="ECO:0000313" key="2">
    <source>
        <dbReference type="EMBL" id="KAK1639951.1"/>
    </source>
</evidence>
<feature type="chain" id="PRO_5042583439" description="Secreted protein" evidence="1">
    <location>
        <begin position="27"/>
        <end position="254"/>
    </location>
</feature>
<evidence type="ECO:0000256" key="1">
    <source>
        <dbReference type="SAM" id="SignalP"/>
    </source>
</evidence>
<name>A0AAI9ZY05_9PEZI</name>
<dbReference type="AlphaFoldDB" id="A0AAI9ZY05"/>
<feature type="signal peptide" evidence="1">
    <location>
        <begin position="1"/>
        <end position="26"/>
    </location>
</feature>
<comment type="caution">
    <text evidence="2">The sequence shown here is derived from an EMBL/GenBank/DDBJ whole genome shotgun (WGS) entry which is preliminary data.</text>
</comment>
<dbReference type="GeneID" id="85474828"/>
<evidence type="ECO:0008006" key="4">
    <source>
        <dbReference type="Google" id="ProtNLM"/>
    </source>
</evidence>
<gene>
    <name evidence="2" type="ORF">BDP81DRAFT_422143</name>
</gene>
<organism evidence="2 3">
    <name type="scientific">Colletotrichum phormii</name>
    <dbReference type="NCBI Taxonomy" id="359342"/>
    <lineage>
        <taxon>Eukaryota</taxon>
        <taxon>Fungi</taxon>
        <taxon>Dikarya</taxon>
        <taxon>Ascomycota</taxon>
        <taxon>Pezizomycotina</taxon>
        <taxon>Sordariomycetes</taxon>
        <taxon>Hypocreomycetidae</taxon>
        <taxon>Glomerellales</taxon>
        <taxon>Glomerellaceae</taxon>
        <taxon>Colletotrichum</taxon>
        <taxon>Colletotrichum acutatum species complex</taxon>
    </lineage>
</organism>